<evidence type="ECO:0000256" key="1">
    <source>
        <dbReference type="ARBA" id="ARBA00004167"/>
    </source>
</evidence>
<keyword evidence="8" id="KW-1185">Reference proteome</keyword>
<evidence type="ECO:0000256" key="4">
    <source>
        <dbReference type="ARBA" id="ARBA00023136"/>
    </source>
</evidence>
<name>A0A512DHP7_9PROT</name>
<accession>A0A512DHP7</accession>
<dbReference type="Proteomes" id="UP000321523">
    <property type="component" value="Unassembled WGS sequence"/>
</dbReference>
<evidence type="ECO:0000256" key="5">
    <source>
        <dbReference type="SAM" id="MobiDB-lite"/>
    </source>
</evidence>
<evidence type="ECO:0000256" key="3">
    <source>
        <dbReference type="ARBA" id="ARBA00022989"/>
    </source>
</evidence>
<dbReference type="InterPro" id="IPR007343">
    <property type="entry name" value="Uncharacterised_pept_Zn_put"/>
</dbReference>
<feature type="region of interest" description="Disordered" evidence="5">
    <location>
        <begin position="1"/>
        <end position="25"/>
    </location>
</feature>
<evidence type="ECO:0000256" key="6">
    <source>
        <dbReference type="SAM" id="Phobius"/>
    </source>
</evidence>
<feature type="compositionally biased region" description="Basic and acidic residues" evidence="5">
    <location>
        <begin position="7"/>
        <end position="17"/>
    </location>
</feature>
<comment type="caution">
    <text evidence="7">The sequence shown here is derived from an EMBL/GenBank/DDBJ whole genome shotgun (WGS) entry which is preliminary data.</text>
</comment>
<keyword evidence="4 6" id="KW-0472">Membrane</keyword>
<dbReference type="AlphaFoldDB" id="A0A512DHP7"/>
<feature type="transmembrane region" description="Helical" evidence="6">
    <location>
        <begin position="34"/>
        <end position="54"/>
    </location>
</feature>
<comment type="subcellular location">
    <subcellularLocation>
        <location evidence="1">Membrane</location>
        <topology evidence="1">Single-pass membrane protein</topology>
    </subcellularLocation>
</comment>
<evidence type="ECO:0000256" key="2">
    <source>
        <dbReference type="ARBA" id="ARBA00022692"/>
    </source>
</evidence>
<dbReference type="OrthoDB" id="9774900at2"/>
<protein>
    <submittedName>
        <fullName evidence="7">Neutral zinc metallopeptidase</fullName>
    </submittedName>
</protein>
<dbReference type="PANTHER" id="PTHR30168">
    <property type="entry name" value="PUTATIVE MEMBRANE PROTEIN YPFJ"/>
    <property type="match status" value="1"/>
</dbReference>
<evidence type="ECO:0000313" key="7">
    <source>
        <dbReference type="EMBL" id="GEO36014.1"/>
    </source>
</evidence>
<dbReference type="GO" id="GO:0016020">
    <property type="term" value="C:membrane"/>
    <property type="evidence" value="ECO:0007669"/>
    <property type="project" value="UniProtKB-SubCell"/>
</dbReference>
<proteinExistence type="predicted"/>
<keyword evidence="2 6" id="KW-0812">Transmembrane</keyword>
<dbReference type="PANTHER" id="PTHR30168:SF0">
    <property type="entry name" value="INNER MEMBRANE PROTEIN"/>
    <property type="match status" value="1"/>
</dbReference>
<sequence length="300" mass="31966">MRWQGRRQSENVEDQRGRSPMGGGGMLGGRGVRVGGFGIGGTLIILLLGLVFGFDPSILLNGGYVDEGPAPRSSTVNPRSMPSAQSGAEGDLANFVSVVLAETEDVWGNIFSQSGRTYEEPVLVLFSDAVQSGCGSASSTMGPFYCPADRKLYIDLSFYRDLRSRMGAPGDFAQAYVVAHEVGHHVQNLLGVSRDVQAAQRQVSQSEANALSVRVELQADCFAGIWAHSMAQKQGVLEDGDIEEALNAASAVGDDRLQKQATGRVTPDSFTHGSSAQRVQWFRRGLDSGSPNSCDTFGNG</sequence>
<evidence type="ECO:0000313" key="8">
    <source>
        <dbReference type="Proteomes" id="UP000321523"/>
    </source>
</evidence>
<gene>
    <name evidence="7" type="ORF">SAE02_01620</name>
</gene>
<dbReference type="SUPFAM" id="SSF55486">
    <property type="entry name" value="Metalloproteases ('zincins'), catalytic domain"/>
    <property type="match status" value="1"/>
</dbReference>
<dbReference type="RefSeq" id="WP_044436774.1">
    <property type="nucleotide sequence ID" value="NZ_BJYZ01000001.1"/>
</dbReference>
<reference evidence="7 8" key="1">
    <citation type="submission" date="2019-07" db="EMBL/GenBank/DDBJ databases">
        <title>Whole genome shotgun sequence of Skermanella aerolata NBRC 106429.</title>
        <authorList>
            <person name="Hosoyama A."/>
            <person name="Uohara A."/>
            <person name="Ohji S."/>
            <person name="Ichikawa N."/>
        </authorList>
    </citation>
    <scope>NUCLEOTIDE SEQUENCE [LARGE SCALE GENOMIC DNA]</scope>
    <source>
        <strain evidence="7 8">NBRC 106429</strain>
    </source>
</reference>
<organism evidence="7 8">
    <name type="scientific">Skermanella aerolata</name>
    <dbReference type="NCBI Taxonomy" id="393310"/>
    <lineage>
        <taxon>Bacteria</taxon>
        <taxon>Pseudomonadati</taxon>
        <taxon>Pseudomonadota</taxon>
        <taxon>Alphaproteobacteria</taxon>
        <taxon>Rhodospirillales</taxon>
        <taxon>Azospirillaceae</taxon>
        <taxon>Skermanella</taxon>
    </lineage>
</organism>
<keyword evidence="3 6" id="KW-1133">Transmembrane helix</keyword>
<dbReference type="EMBL" id="BJYZ01000001">
    <property type="protein sequence ID" value="GEO36014.1"/>
    <property type="molecule type" value="Genomic_DNA"/>
</dbReference>
<dbReference type="Pfam" id="PF04228">
    <property type="entry name" value="Zn_peptidase"/>
    <property type="match status" value="1"/>
</dbReference>